<proteinExistence type="inferred from homology"/>
<feature type="region of interest" description="Disordered" evidence="7">
    <location>
        <begin position="1"/>
        <end position="65"/>
    </location>
</feature>
<dbReference type="PANTHER" id="PTHR14152">
    <property type="entry name" value="SQUAMOUS CELL CARCINOMA ANTIGEN RECOGNISED BY CYTOTOXIC T LYMPHOCYTES"/>
    <property type="match status" value="1"/>
</dbReference>
<comment type="subcellular location">
    <subcellularLocation>
        <location evidence="1">Nucleus</location>
    </subcellularLocation>
</comment>
<name>A0A183H6K2_9BILA</name>
<evidence type="ECO:0000313" key="10">
    <source>
        <dbReference type="WBParaSite" id="OFLC_0000311301-mRNA-1"/>
    </source>
</evidence>
<keyword evidence="3" id="KW-0507">mRNA processing</keyword>
<reference evidence="8 9" key="2">
    <citation type="submission" date="2018-11" db="EMBL/GenBank/DDBJ databases">
        <authorList>
            <consortium name="Pathogen Informatics"/>
        </authorList>
    </citation>
    <scope>NUCLEOTIDE SEQUENCE [LARGE SCALE GENOMIC DNA]</scope>
</reference>
<feature type="region of interest" description="Disordered" evidence="7">
    <location>
        <begin position="74"/>
        <end position="93"/>
    </location>
</feature>
<keyword evidence="5" id="KW-0539">Nucleus</keyword>
<evidence type="ECO:0000256" key="4">
    <source>
        <dbReference type="ARBA" id="ARBA00023187"/>
    </source>
</evidence>
<dbReference type="GO" id="GO:0046540">
    <property type="term" value="C:U4/U6 x U5 tri-snRNP complex"/>
    <property type="evidence" value="ECO:0007669"/>
    <property type="project" value="InterPro"/>
</dbReference>
<dbReference type="GO" id="GO:0045292">
    <property type="term" value="P:mRNA cis splicing, via spliceosome"/>
    <property type="evidence" value="ECO:0007669"/>
    <property type="project" value="TreeGrafter"/>
</dbReference>
<evidence type="ECO:0000256" key="3">
    <source>
        <dbReference type="ARBA" id="ARBA00022664"/>
    </source>
</evidence>
<keyword evidence="4" id="KW-0508">mRNA splicing</keyword>
<dbReference type="PANTHER" id="PTHR14152:SF5">
    <property type="entry name" value="U4_U6.U5 TRI-SNRNP-ASSOCIATED PROTEIN 1"/>
    <property type="match status" value="1"/>
</dbReference>
<reference evidence="10" key="1">
    <citation type="submission" date="2016-06" db="UniProtKB">
        <authorList>
            <consortium name="WormBaseParasite"/>
        </authorList>
    </citation>
    <scope>IDENTIFICATION</scope>
</reference>
<protein>
    <submittedName>
        <fullName evidence="10">U4/U6.U5 tri-snRNP-associated protein 1</fullName>
    </submittedName>
</protein>
<keyword evidence="6" id="KW-0175">Coiled coil</keyword>
<evidence type="ECO:0000313" key="8">
    <source>
        <dbReference type="EMBL" id="VDO35332.1"/>
    </source>
</evidence>
<feature type="coiled-coil region" evidence="6">
    <location>
        <begin position="113"/>
        <end position="175"/>
    </location>
</feature>
<evidence type="ECO:0000313" key="9">
    <source>
        <dbReference type="Proteomes" id="UP000267606"/>
    </source>
</evidence>
<evidence type="ECO:0000256" key="6">
    <source>
        <dbReference type="SAM" id="Coils"/>
    </source>
</evidence>
<accession>A0A183H6K2</accession>
<gene>
    <name evidence="8" type="ORF">OFLC_LOCUS3114</name>
</gene>
<dbReference type="AlphaFoldDB" id="A0A183H6K2"/>
<dbReference type="STRING" id="387005.A0A183H6K2"/>
<evidence type="ECO:0000256" key="1">
    <source>
        <dbReference type="ARBA" id="ARBA00004123"/>
    </source>
</evidence>
<keyword evidence="9" id="KW-1185">Reference proteome</keyword>
<dbReference type="Pfam" id="PF19252">
    <property type="entry name" value="HIND"/>
    <property type="match status" value="1"/>
</dbReference>
<dbReference type="Proteomes" id="UP000267606">
    <property type="component" value="Unassembled WGS sequence"/>
</dbReference>
<feature type="compositionally biased region" description="Basic residues" evidence="7">
    <location>
        <begin position="1"/>
        <end position="13"/>
    </location>
</feature>
<evidence type="ECO:0000256" key="7">
    <source>
        <dbReference type="SAM" id="MobiDB-lite"/>
    </source>
</evidence>
<dbReference type="EMBL" id="UZAJ01001983">
    <property type="protein sequence ID" value="VDO35332.1"/>
    <property type="molecule type" value="Genomic_DNA"/>
</dbReference>
<dbReference type="WBParaSite" id="OFLC_0000311301-mRNA-1">
    <property type="protein sequence ID" value="OFLC_0000311301-mRNA-1"/>
    <property type="gene ID" value="OFLC_0000311301"/>
</dbReference>
<feature type="compositionally biased region" description="Basic residues" evidence="7">
    <location>
        <begin position="35"/>
        <end position="46"/>
    </location>
</feature>
<evidence type="ECO:0000256" key="5">
    <source>
        <dbReference type="ARBA" id="ARBA00023242"/>
    </source>
</evidence>
<feature type="compositionally biased region" description="Basic and acidic residues" evidence="7">
    <location>
        <begin position="82"/>
        <end position="93"/>
    </location>
</feature>
<evidence type="ECO:0000256" key="2">
    <source>
        <dbReference type="ARBA" id="ARBA00006076"/>
    </source>
</evidence>
<organism evidence="10">
    <name type="scientific">Onchocerca flexuosa</name>
    <dbReference type="NCBI Taxonomy" id="387005"/>
    <lineage>
        <taxon>Eukaryota</taxon>
        <taxon>Metazoa</taxon>
        <taxon>Ecdysozoa</taxon>
        <taxon>Nematoda</taxon>
        <taxon>Chromadorea</taxon>
        <taxon>Rhabditida</taxon>
        <taxon>Spirurina</taxon>
        <taxon>Spiruromorpha</taxon>
        <taxon>Filarioidea</taxon>
        <taxon>Onchocercidae</taxon>
        <taxon>Onchocerca</taxon>
    </lineage>
</organism>
<comment type="similarity">
    <text evidence="2">Belongs to the SNU66/SART1 family.</text>
</comment>
<dbReference type="InterPro" id="IPR045347">
    <property type="entry name" value="HIND"/>
</dbReference>
<dbReference type="Pfam" id="PF03343">
    <property type="entry name" value="SART-1"/>
    <property type="match status" value="1"/>
</dbReference>
<dbReference type="GO" id="GO:0000481">
    <property type="term" value="P:maturation of 5S rRNA"/>
    <property type="evidence" value="ECO:0007669"/>
    <property type="project" value="TreeGrafter"/>
</dbReference>
<feature type="compositionally biased region" description="Basic and acidic residues" evidence="7">
    <location>
        <begin position="14"/>
        <end position="25"/>
    </location>
</feature>
<dbReference type="InterPro" id="IPR005011">
    <property type="entry name" value="SNU66/SART1"/>
</dbReference>
<sequence length="439" mass="50885">MGRDSHRRRKRKTGKDDDSSDESRQRSLSRSPEKKSRRVEKGKRREKSPGTPSSSKNEESISIEETNKLRASLGLAPLEVDSGPKEQEVEGGEGVEKIYKEDGMEFVHKKAEHMGEKKRVEEIREKLQVARDKRKLYEKVLKVRPLADSDEDEDAASWVARNRELEEERKMAEERVCYLNFLITSSNYSLLTVFCCFLMKLNAIQAKILDDMDADFGVNAIISEENKAKQIRKIKKRGQKSDLAGLMVGHAKEDFLEGNETILVLEDKGVLDDGEEVLVNPNLAENYRYQKNAELRKKKNRYEPYEEEFDEYGMPKEKGLLSKYDELEGEAKKAFRLDEGGEVDIDKERKEMEMRRRLLMANKKLESLETSKYSVASEFYTEEEMLSFRRPKSKKDKKLRKRKGKMLKADDLIPDEAALADDTERCVDNLSLNFSILYY</sequence>